<protein>
    <submittedName>
        <fullName evidence="3">AAA family ATPase</fullName>
    </submittedName>
</protein>
<dbReference type="SUPFAM" id="SSF52540">
    <property type="entry name" value="P-loop containing nucleoside triphosphate hydrolases"/>
    <property type="match status" value="1"/>
</dbReference>
<dbReference type="PANTHER" id="PTHR43581">
    <property type="entry name" value="ATP/GTP PHOSPHATASE"/>
    <property type="match status" value="1"/>
</dbReference>
<dbReference type="AlphaFoldDB" id="A0A850SUG7"/>
<keyword evidence="4" id="KW-1185">Reference proteome</keyword>
<dbReference type="EMBL" id="JACADJ010000022">
    <property type="protein sequence ID" value="NWH05014.1"/>
    <property type="molecule type" value="Genomic_DNA"/>
</dbReference>
<dbReference type="PANTHER" id="PTHR43581:SF2">
    <property type="entry name" value="EXCINUCLEASE ATPASE SUBUNIT"/>
    <property type="match status" value="1"/>
</dbReference>
<dbReference type="Gene3D" id="3.40.50.300">
    <property type="entry name" value="P-loop containing nucleotide triphosphate hydrolases"/>
    <property type="match status" value="2"/>
</dbReference>
<dbReference type="GO" id="GO:0016887">
    <property type="term" value="F:ATP hydrolysis activity"/>
    <property type="evidence" value="ECO:0007669"/>
    <property type="project" value="InterPro"/>
</dbReference>
<evidence type="ECO:0000259" key="1">
    <source>
        <dbReference type="Pfam" id="PF13175"/>
    </source>
</evidence>
<gene>
    <name evidence="3" type="ORF">HXW94_08460</name>
</gene>
<comment type="caution">
    <text evidence="3">The sequence shown here is derived from an EMBL/GenBank/DDBJ whole genome shotgun (WGS) entry which is preliminary data.</text>
</comment>
<evidence type="ECO:0000259" key="2">
    <source>
        <dbReference type="Pfam" id="PF13304"/>
    </source>
</evidence>
<organism evidence="3 4">
    <name type="scientific">Desulfobacter latus</name>
    <dbReference type="NCBI Taxonomy" id="2292"/>
    <lineage>
        <taxon>Bacteria</taxon>
        <taxon>Pseudomonadati</taxon>
        <taxon>Thermodesulfobacteriota</taxon>
        <taxon>Desulfobacteria</taxon>
        <taxon>Desulfobacterales</taxon>
        <taxon>Desulfobacteraceae</taxon>
        <taxon>Desulfobacter</taxon>
    </lineage>
</organism>
<dbReference type="Pfam" id="PF13175">
    <property type="entry name" value="AAA_15"/>
    <property type="match status" value="1"/>
</dbReference>
<feature type="domain" description="Endonuclease GajA/Old nuclease/RecF-like AAA" evidence="1">
    <location>
        <begin position="1"/>
        <end position="45"/>
    </location>
</feature>
<dbReference type="InterPro" id="IPR027417">
    <property type="entry name" value="P-loop_NTPase"/>
</dbReference>
<evidence type="ECO:0000313" key="3">
    <source>
        <dbReference type="EMBL" id="NWH05014.1"/>
    </source>
</evidence>
<dbReference type="InterPro" id="IPR041685">
    <property type="entry name" value="AAA_GajA/Old/RecF-like"/>
</dbReference>
<evidence type="ECO:0000313" key="4">
    <source>
        <dbReference type="Proteomes" id="UP000553343"/>
    </source>
</evidence>
<name>A0A850SUG7_9BACT</name>
<proteinExistence type="predicted"/>
<dbReference type="Proteomes" id="UP000553343">
    <property type="component" value="Unassembled WGS sequence"/>
</dbReference>
<sequence>MLNQMTIKNLTAFPEATLNFSDGLNVIIGENGSGKSHILKAAYSVIAASAEEGRKGKASPPTKGLLQKLFAAKLMSVFRPDSLGRLARRKKGREQCELGFVFSQQKLNTKFSFSPSSKTDVQIDQLPVVWGYHSPVFLPTRELLTIYPGFISMYENRYLEFEETYRDTCLLLGAPALKGLREKEIVSLLKPLEKAMGGTIFLSKSGRFYLSIPGQVTMEMFLVAEGLRKLAMLARLISTGSLLDKGYLFWDEPEANLNPKLVKVIAEVILHLCKNGIQVFIATHSLFLLRELEILSYKEPFKGVACRYFALPLKESGVEVEQGNAVDDLQSLILLDEELEQSDRFMSAGE</sequence>
<dbReference type="InterPro" id="IPR051396">
    <property type="entry name" value="Bact_Antivir_Def_Nuclease"/>
</dbReference>
<feature type="domain" description="ATPase AAA-type core" evidence="2">
    <location>
        <begin position="180"/>
        <end position="289"/>
    </location>
</feature>
<dbReference type="Pfam" id="PF13304">
    <property type="entry name" value="AAA_21"/>
    <property type="match status" value="1"/>
</dbReference>
<dbReference type="GO" id="GO:0005524">
    <property type="term" value="F:ATP binding"/>
    <property type="evidence" value="ECO:0007669"/>
    <property type="project" value="InterPro"/>
</dbReference>
<accession>A0A850SUG7</accession>
<dbReference type="CDD" id="cd00267">
    <property type="entry name" value="ABC_ATPase"/>
    <property type="match status" value="1"/>
</dbReference>
<reference evidence="3 4" key="1">
    <citation type="submission" date="2020-06" db="EMBL/GenBank/DDBJ databases">
        <title>High-quality draft genome of sulfate reducer Desulfobacter latus type strain AcrS2 isolated from marine sediment.</title>
        <authorList>
            <person name="Hoppe M."/>
            <person name="Larsen C.K."/>
            <person name="Marshall I.P.G."/>
            <person name="Schramm A."/>
            <person name="Marietou A.G."/>
        </authorList>
    </citation>
    <scope>NUCLEOTIDE SEQUENCE [LARGE SCALE GENOMIC DNA]</scope>
    <source>
        <strain evidence="3 4">AcRS2</strain>
    </source>
</reference>
<dbReference type="InterPro" id="IPR003959">
    <property type="entry name" value="ATPase_AAA_core"/>
</dbReference>